<feature type="transmembrane region" description="Helical" evidence="5">
    <location>
        <begin position="172"/>
        <end position="193"/>
    </location>
</feature>
<dbReference type="Pfam" id="PF04140">
    <property type="entry name" value="ICMT"/>
    <property type="match status" value="1"/>
</dbReference>
<reference evidence="7 8" key="1">
    <citation type="journal article" date="2017" name="Arch. Microbiol.">
        <title>Mariprofundus micogutta sp. nov., a novel iron-oxidizing zetaproteobacterium isolated from a deep-sea hydrothermal field at the Bayonnaise knoll of the Izu-Ogasawara arc, and a description of Mariprofundales ord. nov. and Zetaproteobacteria classis nov.</title>
        <authorList>
            <person name="Makita H."/>
            <person name="Tanaka E."/>
            <person name="Mitsunobu S."/>
            <person name="Miyazaki M."/>
            <person name="Nunoura T."/>
            <person name="Uematsu K."/>
            <person name="Takaki Y."/>
            <person name="Nishi S."/>
            <person name="Shimamura S."/>
            <person name="Takai K."/>
        </authorList>
    </citation>
    <scope>NUCLEOTIDE SEQUENCE [LARGE SCALE GENOMIC DNA]</scope>
    <source>
        <strain evidence="7 8">ET2</strain>
    </source>
</reference>
<evidence type="ECO:0000313" key="7">
    <source>
        <dbReference type="EMBL" id="GAV20631.1"/>
    </source>
</evidence>
<evidence type="ECO:0000256" key="4">
    <source>
        <dbReference type="ARBA" id="ARBA00023136"/>
    </source>
</evidence>
<proteinExistence type="predicted"/>
<comment type="subcellular location">
    <subcellularLocation>
        <location evidence="1">Membrane</location>
        <topology evidence="1">Multi-pass membrane protein</topology>
    </subcellularLocation>
</comment>
<protein>
    <submittedName>
        <fullName evidence="7">Isoprenylcysteine carboxyl methyltransferase ICMT family protein</fullName>
    </submittedName>
</protein>
<dbReference type="AlphaFoldDB" id="A0A1L8CNY6"/>
<dbReference type="EMBL" id="BDFD01000013">
    <property type="protein sequence ID" value="GAV20631.1"/>
    <property type="molecule type" value="Genomic_DNA"/>
</dbReference>
<comment type="caution">
    <text evidence="7">The sequence shown here is derived from an EMBL/GenBank/DDBJ whole genome shotgun (WGS) entry which is preliminary data.</text>
</comment>
<feature type="transmembrane region" description="Helical" evidence="5">
    <location>
        <begin position="267"/>
        <end position="287"/>
    </location>
</feature>
<name>A0A1L8CNY6_9PROT</name>
<dbReference type="PANTHER" id="PTHR12714:SF9">
    <property type="entry name" value="PROTEIN-S-ISOPRENYLCYSTEINE O-METHYLTRANSFERASE"/>
    <property type="match status" value="1"/>
</dbReference>
<evidence type="ECO:0000256" key="5">
    <source>
        <dbReference type="SAM" id="Phobius"/>
    </source>
</evidence>
<keyword evidence="7" id="KW-0489">Methyltransferase</keyword>
<dbReference type="GO" id="GO:0004671">
    <property type="term" value="F:protein C-terminal S-isoprenylcysteine carboxyl O-methyltransferase activity"/>
    <property type="evidence" value="ECO:0007669"/>
    <property type="project" value="InterPro"/>
</dbReference>
<evidence type="ECO:0000313" key="8">
    <source>
        <dbReference type="Proteomes" id="UP000231632"/>
    </source>
</evidence>
<keyword evidence="2 5" id="KW-0812">Transmembrane</keyword>
<dbReference type="GO" id="GO:0016020">
    <property type="term" value="C:membrane"/>
    <property type="evidence" value="ECO:0007669"/>
    <property type="project" value="UniProtKB-SubCell"/>
</dbReference>
<dbReference type="Proteomes" id="UP000231632">
    <property type="component" value="Unassembled WGS sequence"/>
</dbReference>
<dbReference type="GO" id="GO:0032259">
    <property type="term" value="P:methylation"/>
    <property type="evidence" value="ECO:0007669"/>
    <property type="project" value="UniProtKB-KW"/>
</dbReference>
<organism evidence="7 8">
    <name type="scientific">Mariprofundus micogutta</name>
    <dbReference type="NCBI Taxonomy" id="1921010"/>
    <lineage>
        <taxon>Bacteria</taxon>
        <taxon>Pseudomonadati</taxon>
        <taxon>Pseudomonadota</taxon>
        <taxon>Candidatius Mariprofundia</taxon>
        <taxon>Mariprofundales</taxon>
        <taxon>Mariprofundaceae</taxon>
        <taxon>Mariprofundus</taxon>
    </lineage>
</organism>
<sequence>MMVRALIRLITLVVFFSVTQAWANDSPRHRLVYGVDVYISIQPGELVSQSLANIHSAIPYERSFHLAVTLFDENSGNRITDAEIIASLNGPVEIESKELDIMSVGDTSSYGSFFMLPKPGKFSLNLIISLADRADAINTSFELDFIDADESKSHSLEFLEGSEKNLGHSYDYGSWSFVVINSAVILIFAFSFYHPKTKRDWRSFGAFSAFVIALFTEMYGFPLTIYLLSGWLTSNFPNVDIFSHHAGHLWWVAFGGDTNPHSDPFHILSNILIFGGLALLYVAWRVLHKAQQLGQVASSGIYAYIRHPQYVGFIIIMTGFLLQWPTLPTLVMFPILIWMYVRLAHREEQESLRLFGDAYRDYAQSVPGFIPGLPRIGGKSWKD</sequence>
<keyword evidence="4 5" id="KW-0472">Membrane</keyword>
<dbReference type="InterPro" id="IPR007269">
    <property type="entry name" value="ICMT_MeTrfase"/>
</dbReference>
<keyword evidence="6" id="KW-0732">Signal</keyword>
<dbReference type="PANTHER" id="PTHR12714">
    <property type="entry name" value="PROTEIN-S ISOPRENYLCYSTEINE O-METHYLTRANSFERASE"/>
    <property type="match status" value="1"/>
</dbReference>
<evidence type="ECO:0000256" key="3">
    <source>
        <dbReference type="ARBA" id="ARBA00022989"/>
    </source>
</evidence>
<evidence type="ECO:0000256" key="6">
    <source>
        <dbReference type="SAM" id="SignalP"/>
    </source>
</evidence>
<keyword evidence="3 5" id="KW-1133">Transmembrane helix</keyword>
<feature type="chain" id="PRO_5009875423" evidence="6">
    <location>
        <begin position="24"/>
        <end position="383"/>
    </location>
</feature>
<dbReference type="STRING" id="1921010.MMIC_P1603"/>
<keyword evidence="8" id="KW-1185">Reference proteome</keyword>
<keyword evidence="7" id="KW-0808">Transferase</keyword>
<dbReference type="Gene3D" id="1.20.120.1630">
    <property type="match status" value="1"/>
</dbReference>
<gene>
    <name evidence="7" type="ORF">MMIC_P1603</name>
</gene>
<evidence type="ECO:0000256" key="2">
    <source>
        <dbReference type="ARBA" id="ARBA00022692"/>
    </source>
</evidence>
<feature type="signal peptide" evidence="6">
    <location>
        <begin position="1"/>
        <end position="23"/>
    </location>
</feature>
<accession>A0A1L8CNY6</accession>
<feature type="transmembrane region" description="Helical" evidence="5">
    <location>
        <begin position="205"/>
        <end position="228"/>
    </location>
</feature>
<evidence type="ECO:0000256" key="1">
    <source>
        <dbReference type="ARBA" id="ARBA00004141"/>
    </source>
</evidence>